<dbReference type="Pfam" id="PF06776">
    <property type="entry name" value="IalB"/>
    <property type="match status" value="1"/>
</dbReference>
<reference evidence="3 4" key="1">
    <citation type="submission" date="2019-09" db="EMBL/GenBank/DDBJ databases">
        <title>Segnochrobactrum spirostomi gen. nov., sp. nov., isolated from the ciliate Spirostomum cf. yagiui and description of a novel family, Segnochrobactraceae fam. nov. within the order Rhizobiales of the class Alphaproteobacteria.</title>
        <authorList>
            <person name="Akter S."/>
            <person name="Shazib S.U.A."/>
            <person name="Shin M.K."/>
        </authorList>
    </citation>
    <scope>NUCLEOTIDE SEQUENCE [LARGE SCALE GENOMIC DNA]</scope>
    <source>
        <strain evidence="3 4">Sp-1</strain>
    </source>
</reference>
<keyword evidence="4" id="KW-1185">Reference proteome</keyword>
<evidence type="ECO:0000256" key="1">
    <source>
        <dbReference type="SAM" id="MobiDB-lite"/>
    </source>
</evidence>
<accession>A0A6A7Y743</accession>
<evidence type="ECO:0000313" key="3">
    <source>
        <dbReference type="EMBL" id="MQT15104.1"/>
    </source>
</evidence>
<name>A0A6A7Y743_9HYPH</name>
<keyword evidence="2" id="KW-0732">Signal</keyword>
<protein>
    <submittedName>
        <fullName evidence="3">Invasion associated locus B family protein</fullName>
    </submittedName>
</protein>
<feature type="compositionally biased region" description="Low complexity" evidence="1">
    <location>
        <begin position="27"/>
        <end position="36"/>
    </location>
</feature>
<feature type="compositionally biased region" description="Polar residues" evidence="1">
    <location>
        <begin position="37"/>
        <end position="47"/>
    </location>
</feature>
<organism evidence="3 4">
    <name type="scientific">Segnochrobactrum spirostomi</name>
    <dbReference type="NCBI Taxonomy" id="2608987"/>
    <lineage>
        <taxon>Bacteria</taxon>
        <taxon>Pseudomonadati</taxon>
        <taxon>Pseudomonadota</taxon>
        <taxon>Alphaproteobacteria</taxon>
        <taxon>Hyphomicrobiales</taxon>
        <taxon>Segnochrobactraceae</taxon>
        <taxon>Segnochrobactrum</taxon>
    </lineage>
</organism>
<gene>
    <name evidence="3" type="ORF">F0357_21080</name>
</gene>
<feature type="chain" id="PRO_5025358532" evidence="2">
    <location>
        <begin position="24"/>
        <end position="191"/>
    </location>
</feature>
<dbReference type="Proteomes" id="UP000332515">
    <property type="component" value="Unassembled WGS sequence"/>
</dbReference>
<proteinExistence type="predicted"/>
<evidence type="ECO:0000256" key="2">
    <source>
        <dbReference type="SAM" id="SignalP"/>
    </source>
</evidence>
<sequence>MSRSVKIALVTAMTLAMTVCAEAQTTKTKTAPSASAEQATSTLPGGATSLQETYDDWSVACAMPGGRKSCSFSQTQVNQQNQQRVLAIELTSGQDGAITGVLAMPFGLALADGVTLQIDDAAPGGQIAYQTCLPVGCVVPLKFNADYLANLEKGKQLKVNAVAADTGKPLTFTISLKGFAPALSRTRSLSQ</sequence>
<dbReference type="Gene3D" id="2.60.40.1880">
    <property type="entry name" value="Invasion associated locus B (IalB) protein"/>
    <property type="match status" value="1"/>
</dbReference>
<comment type="caution">
    <text evidence="3">The sequence shown here is derived from an EMBL/GenBank/DDBJ whole genome shotgun (WGS) entry which is preliminary data.</text>
</comment>
<evidence type="ECO:0000313" key="4">
    <source>
        <dbReference type="Proteomes" id="UP000332515"/>
    </source>
</evidence>
<dbReference type="AlphaFoldDB" id="A0A6A7Y743"/>
<feature type="signal peptide" evidence="2">
    <location>
        <begin position="1"/>
        <end position="23"/>
    </location>
</feature>
<dbReference type="EMBL" id="VWNA01000003">
    <property type="protein sequence ID" value="MQT15104.1"/>
    <property type="molecule type" value="Genomic_DNA"/>
</dbReference>
<feature type="region of interest" description="Disordered" evidence="1">
    <location>
        <begin position="27"/>
        <end position="47"/>
    </location>
</feature>
<dbReference type="InterPro" id="IPR010642">
    <property type="entry name" value="Invasion_prot_B"/>
</dbReference>
<dbReference type="InterPro" id="IPR038696">
    <property type="entry name" value="IalB_sf"/>
</dbReference>
<dbReference type="RefSeq" id="WP_153489490.1">
    <property type="nucleotide sequence ID" value="NZ_VWNA01000003.1"/>
</dbReference>